<dbReference type="GO" id="GO:0090071">
    <property type="term" value="P:negative regulation of ribosome biogenesis"/>
    <property type="evidence" value="ECO:0007669"/>
    <property type="project" value="TreeGrafter"/>
</dbReference>
<dbReference type="GO" id="GO:0005739">
    <property type="term" value="C:mitochondrion"/>
    <property type="evidence" value="ECO:0007669"/>
    <property type="project" value="UniProtKB-SubCell"/>
</dbReference>
<gene>
    <name evidence="4" type="ORF">M0R45_021581</name>
</gene>
<organism evidence="4 5">
    <name type="scientific">Rubus argutus</name>
    <name type="common">Southern blackberry</name>
    <dbReference type="NCBI Taxonomy" id="59490"/>
    <lineage>
        <taxon>Eukaryota</taxon>
        <taxon>Viridiplantae</taxon>
        <taxon>Streptophyta</taxon>
        <taxon>Embryophyta</taxon>
        <taxon>Tracheophyta</taxon>
        <taxon>Spermatophyta</taxon>
        <taxon>Magnoliopsida</taxon>
        <taxon>eudicotyledons</taxon>
        <taxon>Gunneridae</taxon>
        <taxon>Pentapetalae</taxon>
        <taxon>rosids</taxon>
        <taxon>fabids</taxon>
        <taxon>Rosales</taxon>
        <taxon>Rosaceae</taxon>
        <taxon>Rosoideae</taxon>
        <taxon>Rosoideae incertae sedis</taxon>
        <taxon>Rubus</taxon>
    </lineage>
</organism>
<dbReference type="PANTHER" id="PTHR21043">
    <property type="entry name" value="IOJAP SUPERFAMILY ORTHOLOG"/>
    <property type="match status" value="1"/>
</dbReference>
<keyword evidence="5" id="KW-1185">Reference proteome</keyword>
<sequence>MLAALRSRSSSPLLQQWKLGFPALHHVFSTFTNKGLLDLHEVESVLSDVKADDVKVIPANKHCEWADFMVIATGRSTWHVKNIAQALIYKSKQKQKGAQRLVLPTVEGQEGGKWIVIDSGKVIVHALDENARAYYNLETLWTTKPSEKEPIQDLEKAFVKIRPKNNSKKKPAQKSS</sequence>
<evidence type="ECO:0000313" key="5">
    <source>
        <dbReference type="Proteomes" id="UP001457282"/>
    </source>
</evidence>
<dbReference type="PANTHER" id="PTHR21043:SF0">
    <property type="entry name" value="MITOCHONDRIAL ASSEMBLY OF RIBOSOMAL LARGE SUBUNIT PROTEIN 1"/>
    <property type="match status" value="1"/>
</dbReference>
<evidence type="ECO:0000256" key="2">
    <source>
        <dbReference type="ARBA" id="ARBA00010574"/>
    </source>
</evidence>
<dbReference type="Pfam" id="PF02410">
    <property type="entry name" value="RsfS"/>
    <property type="match status" value="1"/>
</dbReference>
<evidence type="ECO:0000256" key="1">
    <source>
        <dbReference type="ARBA" id="ARBA00004173"/>
    </source>
</evidence>
<dbReference type="GO" id="GO:0043023">
    <property type="term" value="F:ribosomal large subunit binding"/>
    <property type="evidence" value="ECO:0007669"/>
    <property type="project" value="TreeGrafter"/>
</dbReference>
<comment type="subcellular location">
    <subcellularLocation>
        <location evidence="1">Mitochondrion</location>
    </subcellularLocation>
</comment>
<dbReference type="EMBL" id="JBEDUW010000004">
    <property type="protein sequence ID" value="KAK9934436.1"/>
    <property type="molecule type" value="Genomic_DNA"/>
</dbReference>
<dbReference type="SUPFAM" id="SSF81301">
    <property type="entry name" value="Nucleotidyltransferase"/>
    <property type="match status" value="1"/>
</dbReference>
<comment type="caution">
    <text evidence="4">The sequence shown here is derived from an EMBL/GenBank/DDBJ whole genome shotgun (WGS) entry which is preliminary data.</text>
</comment>
<dbReference type="InterPro" id="IPR004394">
    <property type="entry name" value="Iojap/RsfS/C7orf30"/>
</dbReference>
<dbReference type="InterPro" id="IPR043519">
    <property type="entry name" value="NT_sf"/>
</dbReference>
<protein>
    <recommendedName>
        <fullName evidence="6">Protein Iojap-related, mitochondrial</fullName>
    </recommendedName>
</protein>
<dbReference type="AlphaFoldDB" id="A0AAW1XE41"/>
<proteinExistence type="inferred from homology"/>
<keyword evidence="3" id="KW-0496">Mitochondrion</keyword>
<accession>A0AAW1XE41</accession>
<evidence type="ECO:0000256" key="3">
    <source>
        <dbReference type="ARBA" id="ARBA00023128"/>
    </source>
</evidence>
<evidence type="ECO:0008006" key="6">
    <source>
        <dbReference type="Google" id="ProtNLM"/>
    </source>
</evidence>
<name>A0AAW1XE41_RUBAR</name>
<dbReference type="NCBIfam" id="TIGR00090">
    <property type="entry name" value="rsfS_iojap_ybeB"/>
    <property type="match status" value="1"/>
</dbReference>
<dbReference type="FunFam" id="3.30.460.10:FF:000018">
    <property type="entry name" value="Mitochondrial assembly of ribosomal large subunit 1"/>
    <property type="match status" value="1"/>
</dbReference>
<evidence type="ECO:0000313" key="4">
    <source>
        <dbReference type="EMBL" id="KAK9934436.1"/>
    </source>
</evidence>
<dbReference type="Gene3D" id="3.30.460.10">
    <property type="entry name" value="Beta Polymerase, domain 2"/>
    <property type="match status" value="1"/>
</dbReference>
<dbReference type="Proteomes" id="UP001457282">
    <property type="component" value="Unassembled WGS sequence"/>
</dbReference>
<comment type="similarity">
    <text evidence="2">Belongs to the Iojap/RsfS family.</text>
</comment>
<dbReference type="HAMAP" id="MF_01477">
    <property type="entry name" value="Iojap_RsfS"/>
    <property type="match status" value="1"/>
</dbReference>
<reference evidence="4 5" key="1">
    <citation type="journal article" date="2023" name="G3 (Bethesda)">
        <title>A chromosome-length genome assembly and annotation of blackberry (Rubus argutus, cv. 'Hillquist').</title>
        <authorList>
            <person name="Bruna T."/>
            <person name="Aryal R."/>
            <person name="Dudchenko O."/>
            <person name="Sargent D.J."/>
            <person name="Mead D."/>
            <person name="Buti M."/>
            <person name="Cavallini A."/>
            <person name="Hytonen T."/>
            <person name="Andres J."/>
            <person name="Pham M."/>
            <person name="Weisz D."/>
            <person name="Mascagni F."/>
            <person name="Usai G."/>
            <person name="Natali L."/>
            <person name="Bassil N."/>
            <person name="Fernandez G.E."/>
            <person name="Lomsadze A."/>
            <person name="Armour M."/>
            <person name="Olukolu B."/>
            <person name="Poorten T."/>
            <person name="Britton C."/>
            <person name="Davik J."/>
            <person name="Ashrafi H."/>
            <person name="Aiden E.L."/>
            <person name="Borodovsky M."/>
            <person name="Worthington M."/>
        </authorList>
    </citation>
    <scope>NUCLEOTIDE SEQUENCE [LARGE SCALE GENOMIC DNA]</scope>
    <source>
        <strain evidence="4">PI 553951</strain>
    </source>
</reference>
<dbReference type="GO" id="GO:0017148">
    <property type="term" value="P:negative regulation of translation"/>
    <property type="evidence" value="ECO:0007669"/>
    <property type="project" value="TreeGrafter"/>
</dbReference>